<protein>
    <submittedName>
        <fullName evidence="3">16S rRNA (Guanine(966)-N(2))-methyltransferase RsmD</fullName>
        <ecNumber evidence="3">2.1.1.171</ecNumber>
    </submittedName>
</protein>
<evidence type="ECO:0000256" key="2">
    <source>
        <dbReference type="ARBA" id="ARBA00022679"/>
    </source>
</evidence>
<dbReference type="AlphaFoldDB" id="A0A9D1ICS2"/>
<gene>
    <name evidence="3" type="primary">rsmD</name>
    <name evidence="3" type="ORF">IAB02_08430</name>
</gene>
<dbReference type="Pfam" id="PF03602">
    <property type="entry name" value="Cons_hypoth95"/>
    <property type="match status" value="1"/>
</dbReference>
<dbReference type="Proteomes" id="UP000824072">
    <property type="component" value="Unassembled WGS sequence"/>
</dbReference>
<proteinExistence type="predicted"/>
<evidence type="ECO:0000313" key="4">
    <source>
        <dbReference type="Proteomes" id="UP000824072"/>
    </source>
</evidence>
<dbReference type="EMBL" id="DVMU01000186">
    <property type="protein sequence ID" value="HIU34575.1"/>
    <property type="molecule type" value="Genomic_DNA"/>
</dbReference>
<comment type="caution">
    <text evidence="3">The sequence shown here is derived from an EMBL/GenBank/DDBJ whole genome shotgun (WGS) entry which is preliminary data.</text>
</comment>
<dbReference type="InterPro" id="IPR002052">
    <property type="entry name" value="DNA_methylase_N6_adenine_CS"/>
</dbReference>
<evidence type="ECO:0000256" key="1">
    <source>
        <dbReference type="ARBA" id="ARBA00022603"/>
    </source>
</evidence>
<dbReference type="GO" id="GO:0052913">
    <property type="term" value="F:16S rRNA (guanine(966)-N(2))-methyltransferase activity"/>
    <property type="evidence" value="ECO:0007669"/>
    <property type="project" value="UniProtKB-EC"/>
</dbReference>
<dbReference type="InterPro" id="IPR004398">
    <property type="entry name" value="RNA_MeTrfase_RsmD"/>
</dbReference>
<dbReference type="EC" id="2.1.1.171" evidence="3"/>
<reference evidence="3" key="1">
    <citation type="submission" date="2020-10" db="EMBL/GenBank/DDBJ databases">
        <authorList>
            <person name="Gilroy R."/>
        </authorList>
    </citation>
    <scope>NUCLEOTIDE SEQUENCE</scope>
    <source>
        <strain evidence="3">ChiHcec3-11533</strain>
    </source>
</reference>
<organism evidence="3 4">
    <name type="scientific">Candidatus Pullichristensenella excrementigallinarum</name>
    <dbReference type="NCBI Taxonomy" id="2840907"/>
    <lineage>
        <taxon>Bacteria</taxon>
        <taxon>Bacillati</taxon>
        <taxon>Bacillota</taxon>
        <taxon>Clostridia</taxon>
        <taxon>Candidatus Pullichristensenella</taxon>
    </lineage>
</organism>
<dbReference type="NCBIfam" id="TIGR00095">
    <property type="entry name" value="16S rRNA (guanine(966)-N(2))-methyltransferase RsmD"/>
    <property type="match status" value="1"/>
</dbReference>
<keyword evidence="2 3" id="KW-0808">Transferase</keyword>
<dbReference type="PIRSF" id="PIRSF004553">
    <property type="entry name" value="CHP00095"/>
    <property type="match status" value="1"/>
</dbReference>
<dbReference type="PANTHER" id="PTHR43542">
    <property type="entry name" value="METHYLTRANSFERASE"/>
    <property type="match status" value="1"/>
</dbReference>
<dbReference type="PROSITE" id="PS00092">
    <property type="entry name" value="N6_MTASE"/>
    <property type="match status" value="1"/>
</dbReference>
<dbReference type="Gene3D" id="3.40.50.150">
    <property type="entry name" value="Vaccinia Virus protein VP39"/>
    <property type="match status" value="1"/>
</dbReference>
<reference evidence="3" key="2">
    <citation type="journal article" date="2021" name="PeerJ">
        <title>Extensive microbial diversity within the chicken gut microbiome revealed by metagenomics and culture.</title>
        <authorList>
            <person name="Gilroy R."/>
            <person name="Ravi A."/>
            <person name="Getino M."/>
            <person name="Pursley I."/>
            <person name="Horton D.L."/>
            <person name="Alikhan N.F."/>
            <person name="Baker D."/>
            <person name="Gharbi K."/>
            <person name="Hall N."/>
            <person name="Watson M."/>
            <person name="Adriaenssens E.M."/>
            <person name="Foster-Nyarko E."/>
            <person name="Jarju S."/>
            <person name="Secka A."/>
            <person name="Antonio M."/>
            <person name="Oren A."/>
            <person name="Chaudhuri R.R."/>
            <person name="La Ragione R."/>
            <person name="Hildebrand F."/>
            <person name="Pallen M.J."/>
        </authorList>
    </citation>
    <scope>NUCLEOTIDE SEQUENCE</scope>
    <source>
        <strain evidence="3">ChiHcec3-11533</strain>
    </source>
</reference>
<name>A0A9D1ICS2_9FIRM</name>
<dbReference type="GO" id="GO:0003676">
    <property type="term" value="F:nucleic acid binding"/>
    <property type="evidence" value="ECO:0007669"/>
    <property type="project" value="InterPro"/>
</dbReference>
<dbReference type="InterPro" id="IPR029063">
    <property type="entry name" value="SAM-dependent_MTases_sf"/>
</dbReference>
<keyword evidence="1 3" id="KW-0489">Methyltransferase</keyword>
<evidence type="ECO:0000313" key="3">
    <source>
        <dbReference type="EMBL" id="HIU34575.1"/>
    </source>
</evidence>
<dbReference type="CDD" id="cd02440">
    <property type="entry name" value="AdoMet_MTases"/>
    <property type="match status" value="1"/>
</dbReference>
<accession>A0A9D1ICS2</accession>
<dbReference type="PANTHER" id="PTHR43542:SF1">
    <property type="entry name" value="METHYLTRANSFERASE"/>
    <property type="match status" value="1"/>
</dbReference>
<dbReference type="SUPFAM" id="SSF53335">
    <property type="entry name" value="S-adenosyl-L-methionine-dependent methyltransferases"/>
    <property type="match status" value="1"/>
</dbReference>
<sequence length="183" mass="19942">MRIIAGEAGGRKLFAPTGADTRPTSDRTRGALFNILGRRVAGAHVLDVFSGTGALALEALSRGAERAVAIDSGREAVRAMERNALAVLGEDWRKRLRILKMDYRQALPSLAGEQFDLIFLDPPYRMADAYAGALRFLENLTAPDARIVLERAKTVQIPLPEGYRLLDSRAYGESALDFVAKGV</sequence>